<proteinExistence type="predicted"/>
<sequence>MGIDLWDLMDRITLEDPERFLRRMVISSVGYHLCLDYVMHFLKLLRWRRWVAWVARRKWNRKLIWAVIGAALYHTWQEQKARTFNNISSSPYHRFCLIKREIAK</sequence>
<dbReference type="AlphaFoldDB" id="A0AAN9ESQ6"/>
<name>A0AAN9ESQ6_CROPI</name>
<keyword evidence="2" id="KW-1185">Reference proteome</keyword>
<comment type="caution">
    <text evidence="1">The sequence shown here is derived from an EMBL/GenBank/DDBJ whole genome shotgun (WGS) entry which is preliminary data.</text>
</comment>
<gene>
    <name evidence="1" type="ORF">RIF29_24850</name>
</gene>
<dbReference type="Proteomes" id="UP001372338">
    <property type="component" value="Unassembled WGS sequence"/>
</dbReference>
<evidence type="ECO:0000313" key="2">
    <source>
        <dbReference type="Proteomes" id="UP001372338"/>
    </source>
</evidence>
<accession>A0AAN9ESQ6</accession>
<evidence type="ECO:0000313" key="1">
    <source>
        <dbReference type="EMBL" id="KAK7259248.1"/>
    </source>
</evidence>
<dbReference type="EMBL" id="JAYWIO010000005">
    <property type="protein sequence ID" value="KAK7259248.1"/>
    <property type="molecule type" value="Genomic_DNA"/>
</dbReference>
<protein>
    <submittedName>
        <fullName evidence="1">Uncharacterized protein</fullName>
    </submittedName>
</protein>
<organism evidence="1 2">
    <name type="scientific">Crotalaria pallida</name>
    <name type="common">Smooth rattlebox</name>
    <name type="synonym">Crotalaria striata</name>
    <dbReference type="NCBI Taxonomy" id="3830"/>
    <lineage>
        <taxon>Eukaryota</taxon>
        <taxon>Viridiplantae</taxon>
        <taxon>Streptophyta</taxon>
        <taxon>Embryophyta</taxon>
        <taxon>Tracheophyta</taxon>
        <taxon>Spermatophyta</taxon>
        <taxon>Magnoliopsida</taxon>
        <taxon>eudicotyledons</taxon>
        <taxon>Gunneridae</taxon>
        <taxon>Pentapetalae</taxon>
        <taxon>rosids</taxon>
        <taxon>fabids</taxon>
        <taxon>Fabales</taxon>
        <taxon>Fabaceae</taxon>
        <taxon>Papilionoideae</taxon>
        <taxon>50 kb inversion clade</taxon>
        <taxon>genistoids sensu lato</taxon>
        <taxon>core genistoids</taxon>
        <taxon>Crotalarieae</taxon>
        <taxon>Crotalaria</taxon>
    </lineage>
</organism>
<reference evidence="1 2" key="1">
    <citation type="submission" date="2024-01" db="EMBL/GenBank/DDBJ databases">
        <title>The genomes of 5 underutilized Papilionoideae crops provide insights into root nodulation and disease resistanc.</title>
        <authorList>
            <person name="Yuan L."/>
        </authorList>
    </citation>
    <scope>NUCLEOTIDE SEQUENCE [LARGE SCALE GENOMIC DNA]</scope>
    <source>
        <strain evidence="1">ZHUSHIDOU_FW_LH</strain>
        <tissue evidence="1">Leaf</tissue>
    </source>
</reference>